<feature type="compositionally biased region" description="Basic and acidic residues" evidence="1">
    <location>
        <begin position="49"/>
        <end position="71"/>
    </location>
</feature>
<organism evidence="2 3">
    <name type="scientific">Cytospora leucostoma</name>
    <dbReference type="NCBI Taxonomy" id="1230097"/>
    <lineage>
        <taxon>Eukaryota</taxon>
        <taxon>Fungi</taxon>
        <taxon>Dikarya</taxon>
        <taxon>Ascomycota</taxon>
        <taxon>Pezizomycotina</taxon>
        <taxon>Sordariomycetes</taxon>
        <taxon>Sordariomycetidae</taxon>
        <taxon>Diaporthales</taxon>
        <taxon>Cytosporaceae</taxon>
        <taxon>Cytospora</taxon>
    </lineage>
</organism>
<accession>A0A423VKN3</accession>
<dbReference type="AlphaFoldDB" id="A0A423VKN3"/>
<dbReference type="OrthoDB" id="5242585at2759"/>
<feature type="compositionally biased region" description="Basic and acidic residues" evidence="1">
    <location>
        <begin position="114"/>
        <end position="124"/>
    </location>
</feature>
<feature type="region of interest" description="Disordered" evidence="1">
    <location>
        <begin position="1"/>
        <end position="124"/>
    </location>
</feature>
<feature type="compositionally biased region" description="Basic and acidic residues" evidence="1">
    <location>
        <begin position="85"/>
        <end position="94"/>
    </location>
</feature>
<dbReference type="EMBL" id="LKEB01000090">
    <property type="protein sequence ID" value="ROV91565.1"/>
    <property type="molecule type" value="Genomic_DNA"/>
</dbReference>
<evidence type="ECO:0000313" key="2">
    <source>
        <dbReference type="EMBL" id="ROV91565.1"/>
    </source>
</evidence>
<keyword evidence="3" id="KW-1185">Reference proteome</keyword>
<sequence>MRRSVSAPAGVRLFETTTSYSYPQIPGYQDPARLDNGPLIVRNPEPGSEAEKVRDEAVPNPKKDSGPREKTNSTFDDTPGGLYAMEEHPSREDVVGDNSGGETQADAVEAAIPEESKASTEGKK</sequence>
<protein>
    <submittedName>
        <fullName evidence="2">Uncharacterized protein</fullName>
    </submittedName>
</protein>
<evidence type="ECO:0000256" key="1">
    <source>
        <dbReference type="SAM" id="MobiDB-lite"/>
    </source>
</evidence>
<dbReference type="InParanoid" id="A0A423VKN3"/>
<comment type="caution">
    <text evidence="2">The sequence shown here is derived from an EMBL/GenBank/DDBJ whole genome shotgun (WGS) entry which is preliminary data.</text>
</comment>
<name>A0A423VKN3_9PEZI</name>
<dbReference type="Proteomes" id="UP000285146">
    <property type="component" value="Unassembled WGS sequence"/>
</dbReference>
<evidence type="ECO:0000313" key="3">
    <source>
        <dbReference type="Proteomes" id="UP000285146"/>
    </source>
</evidence>
<reference evidence="2 3" key="1">
    <citation type="submission" date="2015-09" db="EMBL/GenBank/DDBJ databases">
        <title>Host preference determinants of Valsa canker pathogens revealed by comparative genomics.</title>
        <authorList>
            <person name="Yin Z."/>
            <person name="Huang L."/>
        </authorList>
    </citation>
    <scope>NUCLEOTIDE SEQUENCE [LARGE SCALE GENOMIC DNA]</scope>
    <source>
        <strain evidence="2 3">SXYLt</strain>
    </source>
</reference>
<proteinExistence type="predicted"/>
<gene>
    <name evidence="2" type="ORF">VPNG_09738</name>
</gene>